<name>A0A199VL61_ANACO</name>
<dbReference type="OrthoDB" id="779762at2759"/>
<feature type="transmembrane region" description="Helical" evidence="5">
    <location>
        <begin position="38"/>
        <end position="58"/>
    </location>
</feature>
<evidence type="ECO:0000256" key="1">
    <source>
        <dbReference type="ARBA" id="ARBA00004167"/>
    </source>
</evidence>
<dbReference type="InterPro" id="IPR044839">
    <property type="entry name" value="NDR1-like"/>
</dbReference>
<evidence type="ECO:0000256" key="5">
    <source>
        <dbReference type="SAM" id="Phobius"/>
    </source>
</evidence>
<dbReference type="PANTHER" id="PTHR31234:SF2">
    <property type="entry name" value="OS05G0199100 PROTEIN"/>
    <property type="match status" value="1"/>
</dbReference>
<evidence type="ECO:0000313" key="7">
    <source>
        <dbReference type="EMBL" id="OAY77616.1"/>
    </source>
</evidence>
<reference evidence="7 8" key="1">
    <citation type="journal article" date="2016" name="DNA Res.">
        <title>The draft genome of MD-2 pineapple using hybrid error correction of long reads.</title>
        <authorList>
            <person name="Redwan R.M."/>
            <person name="Saidin A."/>
            <person name="Kumar S.V."/>
        </authorList>
    </citation>
    <scope>NUCLEOTIDE SEQUENCE [LARGE SCALE GENOMIC DNA]</scope>
    <source>
        <strain evidence="8">cv. MD2</strain>
        <tissue evidence="7">Leaf</tissue>
    </source>
</reference>
<evidence type="ECO:0000259" key="6">
    <source>
        <dbReference type="Pfam" id="PF03168"/>
    </source>
</evidence>
<dbReference type="GO" id="GO:0005886">
    <property type="term" value="C:plasma membrane"/>
    <property type="evidence" value="ECO:0007669"/>
    <property type="project" value="TreeGrafter"/>
</dbReference>
<dbReference type="GeneID" id="109717110"/>
<accession>A0A199VL61</accession>
<gene>
    <name evidence="10" type="primary">LOC109717110</name>
    <name evidence="7" type="ORF">ACMD2_26111</name>
</gene>
<dbReference type="RefSeq" id="XP_020098399.1">
    <property type="nucleotide sequence ID" value="XM_020242810.1"/>
</dbReference>
<dbReference type="AlphaFoldDB" id="A0A199VL61"/>
<dbReference type="STRING" id="4615.A0A199VL61"/>
<feature type="domain" description="Late embryogenesis abundant protein LEA-2 subgroup" evidence="6">
    <location>
        <begin position="93"/>
        <end position="153"/>
    </location>
</feature>
<organism evidence="7 8">
    <name type="scientific">Ananas comosus</name>
    <name type="common">Pineapple</name>
    <name type="synonym">Ananas ananas</name>
    <dbReference type="NCBI Taxonomy" id="4615"/>
    <lineage>
        <taxon>Eukaryota</taxon>
        <taxon>Viridiplantae</taxon>
        <taxon>Streptophyta</taxon>
        <taxon>Embryophyta</taxon>
        <taxon>Tracheophyta</taxon>
        <taxon>Spermatophyta</taxon>
        <taxon>Magnoliopsida</taxon>
        <taxon>Liliopsida</taxon>
        <taxon>Poales</taxon>
        <taxon>Bromeliaceae</taxon>
        <taxon>Bromelioideae</taxon>
        <taxon>Ananas</taxon>
    </lineage>
</organism>
<dbReference type="PANTHER" id="PTHR31234">
    <property type="entry name" value="LATE EMBRYOGENESIS ABUNDANT (LEA) HYDROXYPROLINE-RICH GLYCOPROTEIN FAMILY"/>
    <property type="match status" value="1"/>
</dbReference>
<sequence length="222" mass="24400">MYGAQPGYYGPPIPPQPLATQPSYAAERRRRCFCSTGTAVAAFLAIFGIAVIALWLVFRPQKIVVAVTDAVLYRFDLATTTKPPSLAFNLSATVSVRNPNKRVGIVYDWLEADSYYYGTRLGWVSLPALYQGHRSTSAWRPAVAGSSYVDIGSSGIADFKNQNTTGSFGVGLWLFGRVRYRFGSATTKQYVLRVQCVLKLRLLAPGAANNGFVRTPCKVLKW</sequence>
<proteinExistence type="predicted"/>
<keyword evidence="3 5" id="KW-1133">Transmembrane helix</keyword>
<evidence type="ECO:0000313" key="10">
    <source>
        <dbReference type="RefSeq" id="XP_020098399.1"/>
    </source>
</evidence>
<dbReference type="EMBL" id="LSRQ01001495">
    <property type="protein sequence ID" value="OAY77616.1"/>
    <property type="molecule type" value="Genomic_DNA"/>
</dbReference>
<evidence type="ECO:0000313" key="9">
    <source>
        <dbReference type="Proteomes" id="UP000515123"/>
    </source>
</evidence>
<dbReference type="Gramene" id="Aco018271.1.mrna1">
    <property type="protein sequence ID" value="Aco018271.1.mrna1"/>
    <property type="gene ID" value="Aco018271.1.path1"/>
</dbReference>
<reference evidence="10" key="2">
    <citation type="submission" date="2025-04" db="UniProtKB">
        <authorList>
            <consortium name="RefSeq"/>
        </authorList>
    </citation>
    <scope>IDENTIFICATION</scope>
    <source>
        <tissue evidence="10">Leaf</tissue>
    </source>
</reference>
<evidence type="ECO:0000256" key="2">
    <source>
        <dbReference type="ARBA" id="ARBA00022692"/>
    </source>
</evidence>
<protein>
    <submittedName>
        <fullName evidence="10">NDR1/HIN1-like protein 10</fullName>
    </submittedName>
    <submittedName>
        <fullName evidence="7">Protein YLS9</fullName>
    </submittedName>
</protein>
<comment type="subcellular location">
    <subcellularLocation>
        <location evidence="1">Membrane</location>
        <topology evidence="1">Single-pass membrane protein</topology>
    </subcellularLocation>
</comment>
<evidence type="ECO:0000313" key="8">
    <source>
        <dbReference type="Proteomes" id="UP000092600"/>
    </source>
</evidence>
<evidence type="ECO:0000256" key="4">
    <source>
        <dbReference type="ARBA" id="ARBA00023136"/>
    </source>
</evidence>
<dbReference type="Proteomes" id="UP000515123">
    <property type="component" value="Linkage group 1"/>
</dbReference>
<dbReference type="InterPro" id="IPR004864">
    <property type="entry name" value="LEA_2"/>
</dbReference>
<dbReference type="Pfam" id="PF03168">
    <property type="entry name" value="LEA_2"/>
    <property type="match status" value="1"/>
</dbReference>
<dbReference type="Proteomes" id="UP000092600">
    <property type="component" value="Unassembled WGS sequence"/>
</dbReference>
<evidence type="ECO:0000256" key="3">
    <source>
        <dbReference type="ARBA" id="ARBA00022989"/>
    </source>
</evidence>
<keyword evidence="4 5" id="KW-0472">Membrane</keyword>
<keyword evidence="2 5" id="KW-0812">Transmembrane</keyword>
<keyword evidence="9" id="KW-1185">Reference proteome</keyword>
<dbReference type="GO" id="GO:0098542">
    <property type="term" value="P:defense response to other organism"/>
    <property type="evidence" value="ECO:0007669"/>
    <property type="project" value="InterPro"/>
</dbReference>
<dbReference type="SMR" id="A0A199VL61"/>